<dbReference type="RefSeq" id="WP_380844706.1">
    <property type="nucleotide sequence ID" value="NZ_JBHSFP010000021.1"/>
</dbReference>
<keyword evidence="2" id="KW-0812">Transmembrane</keyword>
<name>A0ABV9CPE0_9ACTN</name>
<evidence type="ECO:0008006" key="5">
    <source>
        <dbReference type="Google" id="ProtNLM"/>
    </source>
</evidence>
<protein>
    <recommendedName>
        <fullName evidence="5">Secreted protein</fullName>
    </recommendedName>
</protein>
<proteinExistence type="predicted"/>
<evidence type="ECO:0000313" key="4">
    <source>
        <dbReference type="Proteomes" id="UP001596004"/>
    </source>
</evidence>
<reference evidence="4" key="1">
    <citation type="journal article" date="2019" name="Int. J. Syst. Evol. Microbiol.">
        <title>The Global Catalogue of Microorganisms (GCM) 10K type strain sequencing project: providing services to taxonomists for standard genome sequencing and annotation.</title>
        <authorList>
            <consortium name="The Broad Institute Genomics Platform"/>
            <consortium name="The Broad Institute Genome Sequencing Center for Infectious Disease"/>
            <person name="Wu L."/>
            <person name="Ma J."/>
        </authorList>
    </citation>
    <scope>NUCLEOTIDE SEQUENCE [LARGE SCALE GENOMIC DNA]</scope>
    <source>
        <strain evidence="4">CGMCC 4.7132</strain>
    </source>
</reference>
<dbReference type="Proteomes" id="UP001596004">
    <property type="component" value="Unassembled WGS sequence"/>
</dbReference>
<comment type="caution">
    <text evidence="3">The sequence shown here is derived from an EMBL/GenBank/DDBJ whole genome shotgun (WGS) entry which is preliminary data.</text>
</comment>
<keyword evidence="2" id="KW-0472">Membrane</keyword>
<evidence type="ECO:0000313" key="3">
    <source>
        <dbReference type="EMBL" id="MFC4534315.1"/>
    </source>
</evidence>
<evidence type="ECO:0000256" key="1">
    <source>
        <dbReference type="SAM" id="MobiDB-lite"/>
    </source>
</evidence>
<keyword evidence="2" id="KW-1133">Transmembrane helix</keyword>
<feature type="region of interest" description="Disordered" evidence="1">
    <location>
        <begin position="61"/>
        <end position="80"/>
    </location>
</feature>
<gene>
    <name evidence="3" type="ORF">ACFO60_26450</name>
</gene>
<accession>A0ABV9CPE0</accession>
<dbReference type="EMBL" id="JBHSFP010000021">
    <property type="protein sequence ID" value="MFC4534315.1"/>
    <property type="molecule type" value="Genomic_DNA"/>
</dbReference>
<evidence type="ECO:0000256" key="2">
    <source>
        <dbReference type="SAM" id="Phobius"/>
    </source>
</evidence>
<sequence>MTDFAAHATAVQGAVAAPATPVGPGLIGFLVVAAIGVALYFLVKSMNKQMSKIEVPYEADLDKADRADTTGTEPRANGSR</sequence>
<feature type="transmembrane region" description="Helical" evidence="2">
    <location>
        <begin position="26"/>
        <end position="43"/>
    </location>
</feature>
<keyword evidence="4" id="KW-1185">Reference proteome</keyword>
<organism evidence="3 4">
    <name type="scientific">Sphaerisporangium dianthi</name>
    <dbReference type="NCBI Taxonomy" id="1436120"/>
    <lineage>
        <taxon>Bacteria</taxon>
        <taxon>Bacillati</taxon>
        <taxon>Actinomycetota</taxon>
        <taxon>Actinomycetes</taxon>
        <taxon>Streptosporangiales</taxon>
        <taxon>Streptosporangiaceae</taxon>
        <taxon>Sphaerisporangium</taxon>
    </lineage>
</organism>